<dbReference type="GO" id="GO:0005737">
    <property type="term" value="C:cytoplasm"/>
    <property type="evidence" value="ECO:0007669"/>
    <property type="project" value="TreeGrafter"/>
</dbReference>
<organism evidence="11 12">
    <name type="scientific">Burkholderia thailandensis</name>
    <dbReference type="NCBI Taxonomy" id="57975"/>
    <lineage>
        <taxon>Bacteria</taxon>
        <taxon>Pseudomonadati</taxon>
        <taxon>Pseudomonadota</taxon>
        <taxon>Betaproteobacteria</taxon>
        <taxon>Burkholderiales</taxon>
        <taxon>Burkholderiaceae</taxon>
        <taxon>Burkholderia</taxon>
        <taxon>pseudomallei group</taxon>
    </lineage>
</organism>
<evidence type="ECO:0000256" key="2">
    <source>
        <dbReference type="ARBA" id="ARBA00005135"/>
    </source>
</evidence>
<comment type="pathway">
    <text evidence="2">Amino-acid biosynthesis; L-serine biosynthesis; L-serine from 3-phospho-D-glycerate: step 3/3.</text>
</comment>
<gene>
    <name evidence="11" type="ORF">C7S16_5819</name>
</gene>
<dbReference type="NCBIfam" id="TIGR01488">
    <property type="entry name" value="HAD-SF-IB"/>
    <property type="match status" value="1"/>
</dbReference>
<dbReference type="RefSeq" id="WP_009894788.1">
    <property type="nucleotide sequence ID" value="NZ_CP008915.2"/>
</dbReference>
<evidence type="ECO:0000256" key="10">
    <source>
        <dbReference type="ARBA" id="ARBA00048523"/>
    </source>
</evidence>
<evidence type="ECO:0000313" key="12">
    <source>
        <dbReference type="Proteomes" id="UP001272137"/>
    </source>
</evidence>
<dbReference type="GO" id="GO:0000287">
    <property type="term" value="F:magnesium ion binding"/>
    <property type="evidence" value="ECO:0007669"/>
    <property type="project" value="TreeGrafter"/>
</dbReference>
<dbReference type="GO" id="GO:0036424">
    <property type="term" value="F:L-phosphoserine phosphatase activity"/>
    <property type="evidence" value="ECO:0007669"/>
    <property type="project" value="TreeGrafter"/>
</dbReference>
<dbReference type="KEGG" id="btha:DR62_5060"/>
<keyword evidence="8" id="KW-0718">Serine biosynthesis</keyword>
<dbReference type="InterPro" id="IPR036412">
    <property type="entry name" value="HAD-like_sf"/>
</dbReference>
<evidence type="ECO:0000256" key="4">
    <source>
        <dbReference type="ARBA" id="ARBA00022605"/>
    </source>
</evidence>
<dbReference type="PANTHER" id="PTHR43344">
    <property type="entry name" value="PHOSPHOSERINE PHOSPHATASE"/>
    <property type="match status" value="1"/>
</dbReference>
<evidence type="ECO:0000256" key="7">
    <source>
        <dbReference type="ARBA" id="ARBA00022842"/>
    </source>
</evidence>
<comment type="catalytic activity">
    <reaction evidence="10">
        <text>O-phospho-D-serine + H2O = D-serine + phosphate</text>
        <dbReference type="Rhea" id="RHEA:24873"/>
        <dbReference type="ChEBI" id="CHEBI:15377"/>
        <dbReference type="ChEBI" id="CHEBI:35247"/>
        <dbReference type="ChEBI" id="CHEBI:43474"/>
        <dbReference type="ChEBI" id="CHEBI:58680"/>
        <dbReference type="EC" id="3.1.3.3"/>
    </reaction>
</comment>
<dbReference type="InterPro" id="IPR023214">
    <property type="entry name" value="HAD_sf"/>
</dbReference>
<dbReference type="EMBL" id="QXCT01000001">
    <property type="protein sequence ID" value="MDW9252049.1"/>
    <property type="molecule type" value="Genomic_DNA"/>
</dbReference>
<evidence type="ECO:0000256" key="8">
    <source>
        <dbReference type="ARBA" id="ARBA00023299"/>
    </source>
</evidence>
<evidence type="ECO:0000256" key="3">
    <source>
        <dbReference type="ARBA" id="ARBA00012640"/>
    </source>
</evidence>
<protein>
    <recommendedName>
        <fullName evidence="3">phosphoserine phosphatase</fullName>
        <ecNumber evidence="3">3.1.3.3</ecNumber>
    </recommendedName>
</protein>
<dbReference type="Gene3D" id="3.40.50.1000">
    <property type="entry name" value="HAD superfamily/HAD-like"/>
    <property type="match status" value="1"/>
</dbReference>
<keyword evidence="6 11" id="KW-0378">Hydrolase</keyword>
<evidence type="ECO:0000256" key="6">
    <source>
        <dbReference type="ARBA" id="ARBA00022801"/>
    </source>
</evidence>
<dbReference type="GO" id="GO:0006564">
    <property type="term" value="P:L-serine biosynthetic process"/>
    <property type="evidence" value="ECO:0007669"/>
    <property type="project" value="UniProtKB-KW"/>
</dbReference>
<evidence type="ECO:0000256" key="9">
    <source>
        <dbReference type="ARBA" id="ARBA00048138"/>
    </source>
</evidence>
<proteinExistence type="predicted"/>
<sequence>MNDTLICFDLDGTLSKQEILPKIAELADISEEIAALTQATIQGVIPFEMSFKLRVQLLRDTCPRKISDYVAETVELDERILQYIRDGETADCVVVTGNLDCWIEGLVRRIGVPCVSSLGDVKNGRLQGVRNILRKDTPVAQFRRAYRRIIAVGDGENDIPLFRHADVGIAYGGVHAPSANLANMANYIVYSSEALCDLLSMQ</sequence>
<name>A0AAW9CTR7_BURTH</name>
<comment type="catalytic activity">
    <reaction evidence="9">
        <text>O-phospho-L-serine + H2O = L-serine + phosphate</text>
        <dbReference type="Rhea" id="RHEA:21208"/>
        <dbReference type="ChEBI" id="CHEBI:15377"/>
        <dbReference type="ChEBI" id="CHEBI:33384"/>
        <dbReference type="ChEBI" id="CHEBI:43474"/>
        <dbReference type="ChEBI" id="CHEBI:57524"/>
        <dbReference type="EC" id="3.1.3.3"/>
    </reaction>
</comment>
<keyword evidence="4" id="KW-0028">Amino-acid biosynthesis</keyword>
<evidence type="ECO:0000256" key="5">
    <source>
        <dbReference type="ARBA" id="ARBA00022723"/>
    </source>
</evidence>
<comment type="caution">
    <text evidence="11">The sequence shown here is derived from an EMBL/GenBank/DDBJ whole genome shotgun (WGS) entry which is preliminary data.</text>
</comment>
<dbReference type="Pfam" id="PF12710">
    <property type="entry name" value="HAD"/>
    <property type="match status" value="1"/>
</dbReference>
<dbReference type="PANTHER" id="PTHR43344:SF2">
    <property type="entry name" value="PHOSPHOSERINE PHOSPHATASE"/>
    <property type="match status" value="1"/>
</dbReference>
<reference evidence="11" key="1">
    <citation type="submission" date="2018-08" db="EMBL/GenBank/DDBJ databases">
        <title>Identification of Burkholderia cepacia strains that express a Burkholderia pseudomallei-like capsular polysaccharide.</title>
        <authorList>
            <person name="Burtnick M.N."/>
            <person name="Vongsouvath M."/>
            <person name="Newton P."/>
            <person name="Wuthiekanun V."/>
            <person name="Limmathurotsakul D."/>
            <person name="Brett P.J."/>
            <person name="Chantratita N."/>
            <person name="Dance D.A."/>
        </authorList>
    </citation>
    <scope>NUCLEOTIDE SEQUENCE</scope>
    <source>
        <strain evidence="11">SBXCC001</strain>
    </source>
</reference>
<keyword evidence="5" id="KW-0479">Metal-binding</keyword>
<dbReference type="EC" id="3.1.3.3" evidence="3"/>
<dbReference type="GeneID" id="45117653"/>
<dbReference type="SUPFAM" id="SSF56784">
    <property type="entry name" value="HAD-like"/>
    <property type="match status" value="1"/>
</dbReference>
<keyword evidence="7" id="KW-0460">Magnesium</keyword>
<dbReference type="Proteomes" id="UP001272137">
    <property type="component" value="Unassembled WGS sequence"/>
</dbReference>
<evidence type="ECO:0000313" key="11">
    <source>
        <dbReference type="EMBL" id="MDW9252049.1"/>
    </source>
</evidence>
<comment type="cofactor">
    <cofactor evidence="1">
        <name>Mg(2+)</name>
        <dbReference type="ChEBI" id="CHEBI:18420"/>
    </cofactor>
</comment>
<dbReference type="AlphaFoldDB" id="A0AAW9CTR7"/>
<dbReference type="InterPro" id="IPR050582">
    <property type="entry name" value="HAD-like_SerB"/>
</dbReference>
<evidence type="ECO:0000256" key="1">
    <source>
        <dbReference type="ARBA" id="ARBA00001946"/>
    </source>
</evidence>
<accession>A0AAW9CTR7</accession>